<proteinExistence type="inferred from homology"/>
<dbReference type="Gene3D" id="3.40.640.10">
    <property type="entry name" value="Type I PLP-dependent aspartate aminotransferase-like (Major domain)"/>
    <property type="match status" value="2"/>
</dbReference>
<comment type="similarity">
    <text evidence="4 11">Belongs to the GcvP family.</text>
</comment>
<dbReference type="InterPro" id="IPR015424">
    <property type="entry name" value="PyrdxlP-dep_Trfase"/>
</dbReference>
<dbReference type="GO" id="GO:0004375">
    <property type="term" value="F:glycine dehydrogenase (decarboxylating) activity"/>
    <property type="evidence" value="ECO:0007669"/>
    <property type="project" value="UniProtKB-UniRule"/>
</dbReference>
<dbReference type="GO" id="GO:0019464">
    <property type="term" value="P:glycine decarboxylation via glycine cleavage system"/>
    <property type="evidence" value="ECO:0007669"/>
    <property type="project" value="TreeGrafter"/>
</dbReference>
<dbReference type="FunFam" id="3.90.1150.10:FF:000025">
    <property type="entry name" value="Glycine cleavage system P protein"/>
    <property type="match status" value="1"/>
</dbReference>
<dbReference type="EC" id="1.4.4.2" evidence="11"/>
<dbReference type="InParanoid" id="A0A6I9UA50"/>
<dbReference type="OrthoDB" id="6537869at2759"/>
<comment type="cofactor">
    <cofactor evidence="1 10 11">
        <name>pyridoxal 5'-phosphate</name>
        <dbReference type="ChEBI" id="CHEBI:597326"/>
    </cofactor>
</comment>
<comment type="subunit">
    <text evidence="8">Homodimer. The glycine cleavage system is composed of four proteins: P, T, L and H.</text>
</comment>
<evidence type="ECO:0000256" key="1">
    <source>
        <dbReference type="ARBA" id="ARBA00001933"/>
    </source>
</evidence>
<evidence type="ECO:0000256" key="10">
    <source>
        <dbReference type="PIRSR" id="PIRSR603437-50"/>
    </source>
</evidence>
<evidence type="ECO:0000313" key="15">
    <source>
        <dbReference type="RefSeq" id="XP_011097886.1"/>
    </source>
</evidence>
<keyword evidence="6 11" id="KW-0560">Oxidoreductase</keyword>
<feature type="modified residue" description="N6-(pyridoxal phosphate)lysine" evidence="10">
    <location>
        <position position="774"/>
    </location>
</feature>
<dbReference type="HAMAP" id="MF_00711">
    <property type="entry name" value="GcvP"/>
    <property type="match status" value="1"/>
</dbReference>
<dbReference type="RefSeq" id="XP_011097886.1">
    <property type="nucleotide sequence ID" value="XM_011099584.2"/>
</dbReference>
<keyword evidence="11" id="KW-0809">Transit peptide</keyword>
<evidence type="ECO:0000256" key="9">
    <source>
        <dbReference type="ARBA" id="ARBA00049026"/>
    </source>
</evidence>
<protein>
    <recommendedName>
        <fullName evidence="11">Glycine cleavage system P protein</fullName>
        <ecNumber evidence="11">1.4.4.2</ecNumber>
    </recommendedName>
</protein>
<dbReference type="FunFam" id="3.40.640.10:FF:000007">
    <property type="entry name" value="glycine dehydrogenase (Decarboxylating), mitochondrial"/>
    <property type="match status" value="1"/>
</dbReference>
<dbReference type="Pfam" id="PF21478">
    <property type="entry name" value="GcvP2_C"/>
    <property type="match status" value="1"/>
</dbReference>
<dbReference type="PANTHER" id="PTHR11773:SF1">
    <property type="entry name" value="GLYCINE DEHYDROGENASE (DECARBOXYLATING), MITOCHONDRIAL"/>
    <property type="match status" value="1"/>
</dbReference>
<dbReference type="FunFam" id="3.90.1150.10:FF:000007">
    <property type="entry name" value="Glycine dehydrogenase (decarboxylating), mitochondrial"/>
    <property type="match status" value="1"/>
</dbReference>
<dbReference type="NCBIfam" id="NF003346">
    <property type="entry name" value="PRK04366.1"/>
    <property type="match status" value="1"/>
</dbReference>
<comment type="subcellular location">
    <subcellularLocation>
        <location evidence="3 11">Mitochondrion</location>
    </subcellularLocation>
</comment>
<sequence>MERARKLANRAILKRLLSSSKQQPLYKSSSRCLSSLSPSVVQCGSNVVSKVHSFNSRNPVQFVGTRSISVEALKPSDTFPRRHNSATPEEQAKMAEFVGYNSLDALIDATVPKSIRIDKMEFPIFDEGLTEAQMIQHMQDLASKNKVFKSYIGMGYYNTFVPPVILRNIMENPGWYTQYTPYQAEISQGRLESLLNFQTLITDLTGLPMSNASLLDEGTAAAEAMAMCNNILKGKKKTFVIASNCHPQTIDICQTRADGFDLKVVVSDIKDIDYKSGDVCGVLVQYPGTEGEILDYGEFIKNAHANGVKVVMASDLLALTMLKPPGELGADIVVGSAQRFGVPMGYGGPHAAFLATSQEYKRMMPGRIIGVSVDSSGKPALRMAMQTREQHIRRDKATSNICTAQALLANMAAMFAVYHGPEGLKTIAQRVHGLAGTFAAGLKKLGTVEVQGLPFFDTVKVKCGDVKAIADAAYKNGINLRIVDNNTITVSFDETTTLEDVDKLFEVFAGGKPVTFTASSLAPEVENLIPAGLVRESPFLTHSIFNSYHTEHELLRYIQKLQSKDLSLCHSMIPLGSCTMKLNATTEMMPVTWPAFADLHPFAPTEQAAGFQEMFKNLGDLLCTVTGFDSFSLQPNAGAAGEYAGLMVIRAYHMSRGDHHRNVCIIPVSAHGTNPASAAMCGMKIVAVGTDSKGNINIEELRKAAEANKENLAALMVTYPSTHGVYEEGIDEICKIIHDNGGQVYMDGANMNAQVGLTSPGFIGADVCHLNLHKTFCIPHGGGGPGMGPIGVKKHLAPFLPSHPVVPTGGIPAPDQSQPLGTISAAPWGSALILPISYTYIAMMGSKGLTDASKIAILNANYMAKRLEKHYPVLFRGVNGTVAHEFIIDLRGFKNTAGIEPEDVAKRLMDYGFHGPTMSWPVPGTLMIEPTESESKAELDRYCDALISIREEIAMIEKGKADIHNNVLKSAPHPPSLLMADVWSKPYSREYAAYPAPWLKTAKFWPTTGRVDNVYGDRNLICTLLPVSQMAEPPLLEMQGLYTCLMPPHLHLLVVHKHSLCSSAYVIHVYS</sequence>
<feature type="domain" description="Glycine dehydrogenase C-terminal" evidence="13">
    <location>
        <begin position="852"/>
        <end position="973"/>
    </location>
</feature>
<feature type="domain" description="Glycine cleavage system P-protein N-terminal" evidence="12">
    <location>
        <begin position="525"/>
        <end position="801"/>
    </location>
</feature>
<comment type="catalytic activity">
    <reaction evidence="9 11">
        <text>N(6)-[(R)-lipoyl]-L-lysyl-[glycine-cleavage complex H protein] + glycine + H(+) = N(6)-[(R)-S(8)-aminomethyldihydrolipoyl]-L-lysyl-[glycine-cleavage complex H protein] + CO2</text>
        <dbReference type="Rhea" id="RHEA:24304"/>
        <dbReference type="Rhea" id="RHEA-COMP:10494"/>
        <dbReference type="Rhea" id="RHEA-COMP:10495"/>
        <dbReference type="ChEBI" id="CHEBI:15378"/>
        <dbReference type="ChEBI" id="CHEBI:16526"/>
        <dbReference type="ChEBI" id="CHEBI:57305"/>
        <dbReference type="ChEBI" id="CHEBI:83099"/>
        <dbReference type="ChEBI" id="CHEBI:83143"/>
        <dbReference type="EC" id="1.4.4.2"/>
    </reaction>
</comment>
<dbReference type="GO" id="GO:0005960">
    <property type="term" value="C:glycine cleavage complex"/>
    <property type="evidence" value="ECO:0007669"/>
    <property type="project" value="TreeGrafter"/>
</dbReference>
<dbReference type="FunFam" id="3.40.640.10:FF:000005">
    <property type="entry name" value="Glycine dehydrogenase (decarboxylating), mitochondrial"/>
    <property type="match status" value="1"/>
</dbReference>
<evidence type="ECO:0000259" key="12">
    <source>
        <dbReference type="Pfam" id="PF02347"/>
    </source>
</evidence>
<dbReference type="GO" id="GO:0048046">
    <property type="term" value="C:apoplast"/>
    <property type="evidence" value="ECO:0007669"/>
    <property type="project" value="TreeGrafter"/>
</dbReference>
<dbReference type="PANTHER" id="PTHR11773">
    <property type="entry name" value="GLYCINE DEHYDROGENASE, DECARBOXYLATING"/>
    <property type="match status" value="1"/>
</dbReference>
<dbReference type="GO" id="GO:0016594">
    <property type="term" value="F:glycine binding"/>
    <property type="evidence" value="ECO:0007669"/>
    <property type="project" value="TreeGrafter"/>
</dbReference>
<dbReference type="InterPro" id="IPR049316">
    <property type="entry name" value="GDC-P_C"/>
</dbReference>
<dbReference type="InterPro" id="IPR003437">
    <property type="entry name" value="GcvP"/>
</dbReference>
<evidence type="ECO:0000256" key="11">
    <source>
        <dbReference type="RuleBase" id="RU364056"/>
    </source>
</evidence>
<dbReference type="GO" id="GO:0009941">
    <property type="term" value="C:chloroplast envelope"/>
    <property type="evidence" value="ECO:0007669"/>
    <property type="project" value="TreeGrafter"/>
</dbReference>
<reference evidence="15" key="2">
    <citation type="submission" date="2025-08" db="UniProtKB">
        <authorList>
            <consortium name="RefSeq"/>
        </authorList>
    </citation>
    <scope>IDENTIFICATION</scope>
</reference>
<keyword evidence="7 11" id="KW-0496">Mitochondrion</keyword>
<comment type="function">
    <text evidence="2">The glycine cleavage system catalyzes the degradation of glycine. The P protein binds the alpha-amino group of glycine through its pyridoxal phosphate cofactor; CO(2) is released and the remaining methylamine moiety is then transferred to the lipoamide cofactor of the H protein.</text>
</comment>
<evidence type="ECO:0000256" key="4">
    <source>
        <dbReference type="ARBA" id="ARBA00010756"/>
    </source>
</evidence>
<evidence type="ECO:0000256" key="3">
    <source>
        <dbReference type="ARBA" id="ARBA00004173"/>
    </source>
</evidence>
<dbReference type="GO" id="GO:0030170">
    <property type="term" value="F:pyridoxal phosphate binding"/>
    <property type="evidence" value="ECO:0007669"/>
    <property type="project" value="TreeGrafter"/>
</dbReference>
<evidence type="ECO:0000256" key="6">
    <source>
        <dbReference type="ARBA" id="ARBA00023002"/>
    </source>
</evidence>
<dbReference type="Pfam" id="PF02347">
    <property type="entry name" value="GDC-P"/>
    <property type="match status" value="2"/>
</dbReference>
<dbReference type="NCBIfam" id="TIGR00461">
    <property type="entry name" value="gcvP"/>
    <property type="match status" value="1"/>
</dbReference>
<dbReference type="CDD" id="cd00613">
    <property type="entry name" value="GDC-P"/>
    <property type="match status" value="2"/>
</dbReference>
<dbReference type="FunCoup" id="A0A6I9UA50">
    <property type="interactions" value="1707"/>
</dbReference>
<evidence type="ECO:0000256" key="8">
    <source>
        <dbReference type="ARBA" id="ARBA00046415"/>
    </source>
</evidence>
<dbReference type="Proteomes" id="UP000504604">
    <property type="component" value="Linkage group LG1"/>
</dbReference>
<dbReference type="SUPFAM" id="SSF53383">
    <property type="entry name" value="PLP-dependent transferases"/>
    <property type="match status" value="2"/>
</dbReference>
<gene>
    <name evidence="15" type="primary">LOC105176668</name>
</gene>
<evidence type="ECO:0000256" key="2">
    <source>
        <dbReference type="ARBA" id="ARBA00003788"/>
    </source>
</evidence>
<organism evidence="14 15">
    <name type="scientific">Sesamum indicum</name>
    <name type="common">Oriental sesame</name>
    <name type="synonym">Sesamum orientale</name>
    <dbReference type="NCBI Taxonomy" id="4182"/>
    <lineage>
        <taxon>Eukaryota</taxon>
        <taxon>Viridiplantae</taxon>
        <taxon>Streptophyta</taxon>
        <taxon>Embryophyta</taxon>
        <taxon>Tracheophyta</taxon>
        <taxon>Spermatophyta</taxon>
        <taxon>Magnoliopsida</taxon>
        <taxon>eudicotyledons</taxon>
        <taxon>Gunneridae</taxon>
        <taxon>Pentapetalae</taxon>
        <taxon>asterids</taxon>
        <taxon>lamiids</taxon>
        <taxon>Lamiales</taxon>
        <taxon>Pedaliaceae</taxon>
        <taxon>Sesamum</taxon>
    </lineage>
</organism>
<reference evidence="14" key="1">
    <citation type="submission" date="2024-10" db="UniProtKB">
        <authorList>
            <consortium name="RefSeq"/>
        </authorList>
    </citation>
    <scope>NUCLEOTIDE SEQUENCE [LARGE SCALE GENOMIC DNA]</scope>
    <source>
        <strain evidence="14">cv. Zhongzhi No. 13</strain>
    </source>
</reference>
<dbReference type="GO" id="GO:0005739">
    <property type="term" value="C:mitochondrion"/>
    <property type="evidence" value="ECO:0007669"/>
    <property type="project" value="UniProtKB-SubCell"/>
</dbReference>
<dbReference type="InterPro" id="IPR015422">
    <property type="entry name" value="PyrdxlP-dep_Trfase_small"/>
</dbReference>
<dbReference type="InterPro" id="IPR015421">
    <property type="entry name" value="PyrdxlP-dep_Trfase_major"/>
</dbReference>
<keyword evidence="5 10" id="KW-0663">Pyridoxal phosphate</keyword>
<dbReference type="Gene3D" id="3.90.1150.10">
    <property type="entry name" value="Aspartate Aminotransferase, domain 1"/>
    <property type="match status" value="2"/>
</dbReference>
<evidence type="ECO:0000313" key="14">
    <source>
        <dbReference type="Proteomes" id="UP000504604"/>
    </source>
</evidence>
<keyword evidence="14" id="KW-1185">Reference proteome</keyword>
<dbReference type="KEGG" id="sind:105176668"/>
<dbReference type="InterPro" id="IPR049315">
    <property type="entry name" value="GDC-P_N"/>
</dbReference>
<dbReference type="InterPro" id="IPR020581">
    <property type="entry name" value="GDC_P"/>
</dbReference>
<evidence type="ECO:0000256" key="7">
    <source>
        <dbReference type="ARBA" id="ARBA00023128"/>
    </source>
</evidence>
<feature type="domain" description="Glycine cleavage system P-protein N-terminal" evidence="12">
    <location>
        <begin position="82"/>
        <end position="508"/>
    </location>
</feature>
<dbReference type="GeneID" id="105176668"/>
<evidence type="ECO:0000256" key="5">
    <source>
        <dbReference type="ARBA" id="ARBA00022898"/>
    </source>
</evidence>
<name>A0A6I9UA50_SESIN</name>
<evidence type="ECO:0000259" key="13">
    <source>
        <dbReference type="Pfam" id="PF21478"/>
    </source>
</evidence>
<dbReference type="AlphaFoldDB" id="A0A6I9UA50"/>
<accession>A0A6I9UA50</accession>